<evidence type="ECO:0000256" key="3">
    <source>
        <dbReference type="ARBA" id="ARBA00023015"/>
    </source>
</evidence>
<evidence type="ECO:0000256" key="1">
    <source>
        <dbReference type="ARBA" id="ARBA00004123"/>
    </source>
</evidence>
<feature type="domain" description="Zn(2)-C6 fungal-type" evidence="8">
    <location>
        <begin position="25"/>
        <end position="56"/>
    </location>
</feature>
<dbReference type="InterPro" id="IPR036864">
    <property type="entry name" value="Zn2-C6_fun-type_DNA-bd_sf"/>
</dbReference>
<feature type="region of interest" description="Disordered" evidence="7">
    <location>
        <begin position="1"/>
        <end position="21"/>
    </location>
</feature>
<organism evidence="9 10">
    <name type="scientific">Aspergillus versicolor CBS 583.65</name>
    <dbReference type="NCBI Taxonomy" id="1036611"/>
    <lineage>
        <taxon>Eukaryota</taxon>
        <taxon>Fungi</taxon>
        <taxon>Dikarya</taxon>
        <taxon>Ascomycota</taxon>
        <taxon>Pezizomycotina</taxon>
        <taxon>Eurotiomycetes</taxon>
        <taxon>Eurotiomycetidae</taxon>
        <taxon>Eurotiales</taxon>
        <taxon>Aspergillaceae</taxon>
        <taxon>Aspergillus</taxon>
        <taxon>Aspergillus subgen. Nidulantes</taxon>
    </lineage>
</organism>
<dbReference type="OrthoDB" id="3990906at2759"/>
<dbReference type="InterPro" id="IPR007219">
    <property type="entry name" value="XnlR_reg_dom"/>
</dbReference>
<evidence type="ECO:0000259" key="8">
    <source>
        <dbReference type="PROSITE" id="PS50048"/>
    </source>
</evidence>
<dbReference type="InterPro" id="IPR051711">
    <property type="entry name" value="Stress_Response_Reg"/>
</dbReference>
<evidence type="ECO:0000313" key="10">
    <source>
        <dbReference type="Proteomes" id="UP000184073"/>
    </source>
</evidence>
<dbReference type="AlphaFoldDB" id="A0A1L9Q0W5"/>
<dbReference type="GO" id="GO:0008270">
    <property type="term" value="F:zinc ion binding"/>
    <property type="evidence" value="ECO:0007669"/>
    <property type="project" value="InterPro"/>
</dbReference>
<dbReference type="SUPFAM" id="SSF57701">
    <property type="entry name" value="Zn2/Cys6 DNA-binding domain"/>
    <property type="match status" value="1"/>
</dbReference>
<keyword evidence="6" id="KW-0539">Nucleus</keyword>
<accession>A0A1L9Q0W5</accession>
<sequence>MAESRQRHRNPGQAATATPQKRPIACYRCHSQKSKCSGEKPCSRCRRTGYAAQCRYADRDRKVRVGEKYLEQLIEDSRELDKLRNGGSQHNTCAETADAADNRQHESSPPTAQNYTGEASWFQSEDASVLPIYTSGASCLVFASQLCQCLKTTDSPALHIPRWNYTDESTLNLALHADINWPSPAYAHLLVKTALGHINPAFHLALRKDTVDVLSSVYQKESFDDSILKCKYFALFAIGQVYSMSNGRGNTSYIPGTGYFARSLDLIQVIPERPSMLHIESLLLLAYFCQFLNRFHSAYILIGNALRLGLSAGLNHNLPRTQNISAKDREHRVRIWWSIYVLDRFWGSKSGFPVQIHDDDIHVDLPSTQIDDGQFSDSAYQTATIELARMTGDTTKEIYGQRKHNDCFLQREQRLLTQLKAWVESLPEHLKLKPDTANPKHTVLMHLQFSFIVTLTIRPVLLNLLTRHLKKRPSFSDDVTPVLTTLGEACIHVARYSLKLCQDEWTSGSIAIFGYAFPVFIFSSSLVLIGSSLLPIGSAGDLASAETGIEMLRVLSESNNLAAKDLHGKLQFVREWLENYRNSTENAQNHHLNPTVILRDDCNVSNNNPPVDGFPINTAEPSIFPNLDISASMALHSSTMEEFLTQPVSIAGPTDMGEFPLDFDSTFLWFDDASITG</sequence>
<feature type="compositionally biased region" description="Basic residues" evidence="7">
    <location>
        <begin position="1"/>
        <end position="10"/>
    </location>
</feature>
<dbReference type="Pfam" id="PF00172">
    <property type="entry name" value="Zn_clus"/>
    <property type="match status" value="1"/>
</dbReference>
<dbReference type="VEuPathDB" id="FungiDB:ASPVEDRAFT_56805"/>
<evidence type="ECO:0000256" key="6">
    <source>
        <dbReference type="ARBA" id="ARBA00023242"/>
    </source>
</evidence>
<dbReference type="GO" id="GO:0005634">
    <property type="term" value="C:nucleus"/>
    <property type="evidence" value="ECO:0007669"/>
    <property type="project" value="UniProtKB-SubCell"/>
</dbReference>
<gene>
    <name evidence="9" type="ORF">ASPVEDRAFT_56805</name>
</gene>
<dbReference type="Pfam" id="PF04082">
    <property type="entry name" value="Fungal_trans"/>
    <property type="match status" value="1"/>
</dbReference>
<dbReference type="EMBL" id="KV878137">
    <property type="protein sequence ID" value="OJJ07415.1"/>
    <property type="molecule type" value="Genomic_DNA"/>
</dbReference>
<proteinExistence type="predicted"/>
<dbReference type="GO" id="GO:0006351">
    <property type="term" value="P:DNA-templated transcription"/>
    <property type="evidence" value="ECO:0007669"/>
    <property type="project" value="InterPro"/>
</dbReference>
<keyword evidence="4" id="KW-0238">DNA-binding</keyword>
<dbReference type="PROSITE" id="PS00463">
    <property type="entry name" value="ZN2_CY6_FUNGAL_1"/>
    <property type="match status" value="1"/>
</dbReference>
<reference evidence="10" key="1">
    <citation type="journal article" date="2017" name="Genome Biol.">
        <title>Comparative genomics reveals high biological diversity and specific adaptations in the industrially and medically important fungal genus Aspergillus.</title>
        <authorList>
            <person name="de Vries R.P."/>
            <person name="Riley R."/>
            <person name="Wiebenga A."/>
            <person name="Aguilar-Osorio G."/>
            <person name="Amillis S."/>
            <person name="Uchima C.A."/>
            <person name="Anderluh G."/>
            <person name="Asadollahi M."/>
            <person name="Askin M."/>
            <person name="Barry K."/>
            <person name="Battaglia E."/>
            <person name="Bayram O."/>
            <person name="Benocci T."/>
            <person name="Braus-Stromeyer S.A."/>
            <person name="Caldana C."/>
            <person name="Canovas D."/>
            <person name="Cerqueira G.C."/>
            <person name="Chen F."/>
            <person name="Chen W."/>
            <person name="Choi C."/>
            <person name="Clum A."/>
            <person name="Dos Santos R.A."/>
            <person name="Damasio A.R."/>
            <person name="Diallinas G."/>
            <person name="Emri T."/>
            <person name="Fekete E."/>
            <person name="Flipphi M."/>
            <person name="Freyberg S."/>
            <person name="Gallo A."/>
            <person name="Gournas C."/>
            <person name="Habgood R."/>
            <person name="Hainaut M."/>
            <person name="Harispe M.L."/>
            <person name="Henrissat B."/>
            <person name="Hilden K.S."/>
            <person name="Hope R."/>
            <person name="Hossain A."/>
            <person name="Karabika E."/>
            <person name="Karaffa L."/>
            <person name="Karanyi Z."/>
            <person name="Krasevec N."/>
            <person name="Kuo A."/>
            <person name="Kusch H."/>
            <person name="LaButti K."/>
            <person name="Lagendijk E.L."/>
            <person name="Lapidus A."/>
            <person name="Levasseur A."/>
            <person name="Lindquist E."/>
            <person name="Lipzen A."/>
            <person name="Logrieco A.F."/>
            <person name="MacCabe A."/>
            <person name="Maekelae M.R."/>
            <person name="Malavazi I."/>
            <person name="Melin P."/>
            <person name="Meyer V."/>
            <person name="Mielnichuk N."/>
            <person name="Miskei M."/>
            <person name="Molnar A.P."/>
            <person name="Mule G."/>
            <person name="Ngan C.Y."/>
            <person name="Orejas M."/>
            <person name="Orosz E."/>
            <person name="Ouedraogo J.P."/>
            <person name="Overkamp K.M."/>
            <person name="Park H.-S."/>
            <person name="Perrone G."/>
            <person name="Piumi F."/>
            <person name="Punt P.J."/>
            <person name="Ram A.F."/>
            <person name="Ramon A."/>
            <person name="Rauscher S."/>
            <person name="Record E."/>
            <person name="Riano-Pachon D.M."/>
            <person name="Robert V."/>
            <person name="Roehrig J."/>
            <person name="Ruller R."/>
            <person name="Salamov A."/>
            <person name="Salih N.S."/>
            <person name="Samson R.A."/>
            <person name="Sandor E."/>
            <person name="Sanguinetti M."/>
            <person name="Schuetze T."/>
            <person name="Sepcic K."/>
            <person name="Shelest E."/>
            <person name="Sherlock G."/>
            <person name="Sophianopoulou V."/>
            <person name="Squina F.M."/>
            <person name="Sun H."/>
            <person name="Susca A."/>
            <person name="Todd R.B."/>
            <person name="Tsang A."/>
            <person name="Unkles S.E."/>
            <person name="van de Wiele N."/>
            <person name="van Rossen-Uffink D."/>
            <person name="Oliveira J.V."/>
            <person name="Vesth T.C."/>
            <person name="Visser J."/>
            <person name="Yu J.-H."/>
            <person name="Zhou M."/>
            <person name="Andersen M.R."/>
            <person name="Archer D.B."/>
            <person name="Baker S.E."/>
            <person name="Benoit I."/>
            <person name="Brakhage A.A."/>
            <person name="Braus G.H."/>
            <person name="Fischer R."/>
            <person name="Frisvad J.C."/>
            <person name="Goldman G.H."/>
            <person name="Houbraken J."/>
            <person name="Oakley B."/>
            <person name="Pocsi I."/>
            <person name="Scazzocchio C."/>
            <person name="Seiboth B."/>
            <person name="vanKuyk P.A."/>
            <person name="Wortman J."/>
            <person name="Dyer P.S."/>
            <person name="Grigoriev I.V."/>
        </authorList>
    </citation>
    <scope>NUCLEOTIDE SEQUENCE [LARGE SCALE GENOMIC DNA]</scope>
    <source>
        <strain evidence="10">CBS 583.65</strain>
    </source>
</reference>
<evidence type="ECO:0000256" key="4">
    <source>
        <dbReference type="ARBA" id="ARBA00023125"/>
    </source>
</evidence>
<keyword evidence="10" id="KW-1185">Reference proteome</keyword>
<dbReference type="RefSeq" id="XP_040673177.1">
    <property type="nucleotide sequence ID" value="XM_040815257.1"/>
</dbReference>
<dbReference type="GO" id="GO:0043565">
    <property type="term" value="F:sequence-specific DNA binding"/>
    <property type="evidence" value="ECO:0007669"/>
    <property type="project" value="TreeGrafter"/>
</dbReference>
<comment type="subcellular location">
    <subcellularLocation>
        <location evidence="1">Nucleus</location>
    </subcellularLocation>
</comment>
<evidence type="ECO:0000313" key="9">
    <source>
        <dbReference type="EMBL" id="OJJ07415.1"/>
    </source>
</evidence>
<dbReference type="PANTHER" id="PTHR47540:SF6">
    <property type="entry name" value="ZN(II)2CYS6 TRANSCRIPTION FACTOR (EUROFUNG)"/>
    <property type="match status" value="1"/>
</dbReference>
<dbReference type="GO" id="GO:0000981">
    <property type="term" value="F:DNA-binding transcription factor activity, RNA polymerase II-specific"/>
    <property type="evidence" value="ECO:0007669"/>
    <property type="project" value="InterPro"/>
</dbReference>
<keyword evidence="3" id="KW-0805">Transcription regulation</keyword>
<dbReference type="SMART" id="SM00906">
    <property type="entry name" value="Fungal_trans"/>
    <property type="match status" value="1"/>
</dbReference>
<dbReference type="Proteomes" id="UP000184073">
    <property type="component" value="Unassembled WGS sequence"/>
</dbReference>
<dbReference type="InterPro" id="IPR001138">
    <property type="entry name" value="Zn2Cys6_DnaBD"/>
</dbReference>
<dbReference type="GeneID" id="63730768"/>
<dbReference type="Gene3D" id="4.10.240.10">
    <property type="entry name" value="Zn(2)-C6 fungal-type DNA-binding domain"/>
    <property type="match status" value="1"/>
</dbReference>
<dbReference type="CDD" id="cd12148">
    <property type="entry name" value="fungal_TF_MHR"/>
    <property type="match status" value="1"/>
</dbReference>
<keyword evidence="5" id="KW-0804">Transcription</keyword>
<keyword evidence="2" id="KW-0479">Metal-binding</keyword>
<dbReference type="PROSITE" id="PS50048">
    <property type="entry name" value="ZN2_CY6_FUNGAL_2"/>
    <property type="match status" value="1"/>
</dbReference>
<dbReference type="GO" id="GO:0045944">
    <property type="term" value="P:positive regulation of transcription by RNA polymerase II"/>
    <property type="evidence" value="ECO:0007669"/>
    <property type="project" value="TreeGrafter"/>
</dbReference>
<dbReference type="CDD" id="cd00067">
    <property type="entry name" value="GAL4"/>
    <property type="match status" value="1"/>
</dbReference>
<protein>
    <recommendedName>
        <fullName evidence="8">Zn(2)-C6 fungal-type domain-containing protein</fullName>
    </recommendedName>
</protein>
<dbReference type="PANTHER" id="PTHR47540">
    <property type="entry name" value="THIAMINE REPRESSIBLE GENES REGULATORY PROTEIN THI5"/>
    <property type="match status" value="1"/>
</dbReference>
<evidence type="ECO:0000256" key="7">
    <source>
        <dbReference type="SAM" id="MobiDB-lite"/>
    </source>
</evidence>
<evidence type="ECO:0000256" key="5">
    <source>
        <dbReference type="ARBA" id="ARBA00023163"/>
    </source>
</evidence>
<name>A0A1L9Q0W5_ASPVE</name>
<dbReference type="SMART" id="SM00066">
    <property type="entry name" value="GAL4"/>
    <property type="match status" value="1"/>
</dbReference>
<evidence type="ECO:0000256" key="2">
    <source>
        <dbReference type="ARBA" id="ARBA00022723"/>
    </source>
</evidence>